<feature type="region of interest" description="Disordered" evidence="1">
    <location>
        <begin position="251"/>
        <end position="272"/>
    </location>
</feature>
<organism evidence="2 3">
    <name type="scientific">Aureobasidium subglaciale (strain EXF-2481)</name>
    <name type="common">Aureobasidium pullulans var. subglaciale</name>
    <dbReference type="NCBI Taxonomy" id="1043005"/>
    <lineage>
        <taxon>Eukaryota</taxon>
        <taxon>Fungi</taxon>
        <taxon>Dikarya</taxon>
        <taxon>Ascomycota</taxon>
        <taxon>Pezizomycotina</taxon>
        <taxon>Dothideomycetes</taxon>
        <taxon>Dothideomycetidae</taxon>
        <taxon>Dothideales</taxon>
        <taxon>Saccotheciaceae</taxon>
        <taxon>Aureobasidium</taxon>
    </lineage>
</organism>
<dbReference type="Proteomes" id="UP000030641">
    <property type="component" value="Unassembled WGS sequence"/>
</dbReference>
<protein>
    <submittedName>
        <fullName evidence="2">Uncharacterized protein</fullName>
    </submittedName>
</protein>
<evidence type="ECO:0000313" key="3">
    <source>
        <dbReference type="Proteomes" id="UP000030641"/>
    </source>
</evidence>
<dbReference type="EMBL" id="KL584754">
    <property type="protein sequence ID" value="KEQ97394.1"/>
    <property type="molecule type" value="Genomic_DNA"/>
</dbReference>
<feature type="compositionally biased region" description="Acidic residues" evidence="1">
    <location>
        <begin position="260"/>
        <end position="272"/>
    </location>
</feature>
<reference evidence="2 3" key="1">
    <citation type="journal article" date="2014" name="BMC Genomics">
        <title>Genome sequencing of four Aureobasidium pullulans varieties: biotechnological potential, stress tolerance, and description of new species.</title>
        <authorList>
            <person name="Gostin Ar C."/>
            <person name="Ohm R.A."/>
            <person name="Kogej T."/>
            <person name="Sonjak S."/>
            <person name="Turk M."/>
            <person name="Zajc J."/>
            <person name="Zalar P."/>
            <person name="Grube M."/>
            <person name="Sun H."/>
            <person name="Han J."/>
            <person name="Sharma A."/>
            <person name="Chiniquy J."/>
            <person name="Ngan C.Y."/>
            <person name="Lipzen A."/>
            <person name="Barry K."/>
            <person name="Grigoriev I.V."/>
            <person name="Gunde-Cimerman N."/>
        </authorList>
    </citation>
    <scope>NUCLEOTIDE SEQUENCE [LARGE SCALE GENOMIC DNA]</scope>
    <source>
        <strain evidence="2 3">EXF-2481</strain>
    </source>
</reference>
<evidence type="ECO:0000313" key="2">
    <source>
        <dbReference type="EMBL" id="KEQ97394.1"/>
    </source>
</evidence>
<name>A0A074YMR3_AURSE</name>
<dbReference type="OrthoDB" id="437457at2759"/>
<dbReference type="AlphaFoldDB" id="A0A074YMR3"/>
<dbReference type="RefSeq" id="XP_013345690.1">
    <property type="nucleotide sequence ID" value="XM_013490236.1"/>
</dbReference>
<sequence length="272" mass="31272">MSLSPPLSIVTSVKGSIIVSSRSARGRREQRGSTRVFRTIVFSAKFFRAVLHEFCDIPAVRINCDGLVDERIAPRFEATVVQSSDFLHGYDWERAAIMTEHTGVRLVATSGSVDQDVLHKRISRNRLNKSNSVLKLLSILCNTSEHRFGLYRRSKDTGNVIVTRVDRQPLTVNYLRTLCDWIEAKLRPMFQKASTDCLKLERHYLNNLRTGTDPAFAMKNIRRSVSKQISRRHLLVWSRTRLNNEMTVDSHVMDVPDNNDLTDDEMPYDYEN</sequence>
<dbReference type="HOGENOM" id="CLU_1023033_0_0_1"/>
<gene>
    <name evidence="2" type="ORF">AUEXF2481DRAFT_3211</name>
</gene>
<keyword evidence="3" id="KW-1185">Reference proteome</keyword>
<dbReference type="GeneID" id="25364584"/>
<dbReference type="STRING" id="1043005.A0A074YMR3"/>
<accession>A0A074YMR3</accession>
<evidence type="ECO:0000256" key="1">
    <source>
        <dbReference type="SAM" id="MobiDB-lite"/>
    </source>
</evidence>
<proteinExistence type="predicted"/>
<dbReference type="InParanoid" id="A0A074YMR3"/>